<dbReference type="Proteomes" id="UP000311919">
    <property type="component" value="Unassembled WGS sequence"/>
</dbReference>
<gene>
    <name evidence="3" type="ORF">EWB00_010804</name>
</gene>
<keyword evidence="2" id="KW-0472">Membrane</keyword>
<feature type="region of interest" description="Disordered" evidence="1">
    <location>
        <begin position="1559"/>
        <end position="1578"/>
    </location>
</feature>
<name>A0A4Z2DMR9_SCHJA</name>
<feature type="compositionally biased region" description="Polar residues" evidence="1">
    <location>
        <begin position="1567"/>
        <end position="1578"/>
    </location>
</feature>
<dbReference type="OrthoDB" id="6247498at2759"/>
<sequence>MDIVNLSTLSEINFIHQVNYYRNWIIWRNSTILLLFICTGIFISIDVYTISDGKYIFDWNHSQMDESLIKKPLKNIIEKEKSKDSRTIHLMNDQYIDSSVKETNDRIKQPMIKSLFSSNPFKIENDIYNNTKTCLNIAFINGNKMLWRNKLYFHNEPIIQLVNINIKGYHLFTEDTNLLINQMSYKKEVTQQFDNLSFLLAYPSGINVYIDVKNIRLLPEYEDVEHLSSDNGIVMDSSRKSNMQHWRKPLETIIKTACRYPLPKQYYLTMHPYLDRHTTARRHICQSNTVTSRLCPANYPSGYIFYDRSINGQCTQNLHNAILISDKASYLPPQLNSFYCTVNSPLVNNLFQENIVESQSYLKDLHCDTQRRICQTCLKQSCLQSKTEMNFEVSMKQTQSSIISNHVETITDSNFDDGIFYENLLRVNAIEQNIWQANDPDCCGIKCYSTPSCLDYFSFRCEAYTSRHSNATEICLQGKTLKFTLNPEFDFSNGTYTCHVRYSPPKILYTIETWLTLKTQSLPKLIWSSSRLKYDIYLKNSGRYLGSRLSKLNNSSHNLERQLQKHGVLLLWDGSIYLEHQTDLPIWNDAIVHRSAEKEISLYQLKVLTDFGSEPPTLHRHREEKYVVVQFTKPFQYSTANWGNQTCLINISHIHRAQPIYAEHTKVPMEIISGVQKTTSNAFLYILKNSQKRSTIEIRSHMNHSLLYTAVCLNGLTFKQIQHNELNNGSHKPSFYKHSIGKIGRLHPDIRVFNKRLETNCELNFTWRVTIVGSTTHKSTYIHLKVYTGSVNSPTNLNKRISILSNQQNVLLEKDLILLHEKYDFTEGRSKEDEEKTPFQIEFTIENIHLPIVYSPPLHSILLLIHIRDCFTDYLLSTPLLALNNDKLVKSTNVVQNNSMLKEYLPSRIESLRADKMHMPFLITCLFVGVIYIILLIVYAIFKICQGSSKFHTHGIIHSLPTSYVSNNEMQLRRYSSFSAHSTQLLSGYHDTSSQSQLSRLTCPQKCCIMIYLCFRVFYTFLFTISVGLSFILSIETDATVEFTSAVHNNHFITMNALSNYNGNINPRLTLPSITNTMTLTTDIRNRWRGAKVWVLEAARMEDFSQSELLRQIQKGTSQISDCGKYYNDHSNQLSRYMMYIGKKLKSWFSQASHNNEMSSVNENSMNYHSDNKLLYEDAISINEYEMYNNNSTLTWNMDKLNVQIPTIEQETWNNLERIGWLPYLDTVDDYLRKTRDDLDTKVIDYWAPYDQLLVNLLTNSWIAPAHRALNTSWLQEKQISFIDRTYFGLVSNHYDSEDNNQPSNDVSNLSGARETQSLMLANFIGVPQPAHARLAGTRIWNSFRNLVPGLPSKFYYKLEPSSMPSSSVFNKDVDFQKKPKLYHDHRQMLSNEDWYHIPSGQLEFNDRQNVGAFTDLNAQFYPSTSTMTTKTGNPPTNDTNSYFLTLTQVRLLLLLLDAIIILARCCQTFEFMHNIWFGDIKLINANHLIHDIHDNSQLTIDSFDHSIHHQSQSQQIHGAINSSYHYQPSLQMRPTRHIQLPIGSTPFLHPSSCSSNLHDSHHHTVSNEFSTPKSTNYNESVSVNETIRISDYERKSSTGIKVTQSDPTTLNFDNGTGRFTACYCCLDAHYLLVITGIGLLFIGLVLIWATDRHVRPGWILAKTGVFARSRALEDCRQRTNIILKTIQPNHINMDWIRSARINAAKEAHWMNQLTNRLEHVQTQIQLQFITEMCLLQKGLANHYHVLDQQTIRIHLPEITDTNSTFSVCELIGSNFQFTEKALLILSNWKLDPLTNKQIKHTLKTPVCHLSPIVPATYAESHLSRLLRMTSLNEQPLKLNKKKNNEKITQTNNQTEFIEIDGNQLDFDYEQLTTSIGSLSTLINAVYRLLLTSLTVMMGMGGLLVCLHMITSLGRMVIRIPVRKICYTSIYPPHISVTNPACSSNVFHEKRQHSR</sequence>
<organism evidence="3 4">
    <name type="scientific">Schistosoma japonicum</name>
    <name type="common">Blood fluke</name>
    <dbReference type="NCBI Taxonomy" id="6182"/>
    <lineage>
        <taxon>Eukaryota</taxon>
        <taxon>Metazoa</taxon>
        <taxon>Spiralia</taxon>
        <taxon>Lophotrochozoa</taxon>
        <taxon>Platyhelminthes</taxon>
        <taxon>Trematoda</taxon>
        <taxon>Digenea</taxon>
        <taxon>Strigeidida</taxon>
        <taxon>Schistosomatoidea</taxon>
        <taxon>Schistosomatidae</taxon>
        <taxon>Schistosoma</taxon>
    </lineage>
</organism>
<evidence type="ECO:0000313" key="3">
    <source>
        <dbReference type="EMBL" id="TNN17811.1"/>
    </source>
</evidence>
<dbReference type="EMBL" id="SKCS01000086">
    <property type="protein sequence ID" value="TNN17811.1"/>
    <property type="molecule type" value="Genomic_DNA"/>
</dbReference>
<accession>A0A4Z2DMR9</accession>
<keyword evidence="2" id="KW-1133">Transmembrane helix</keyword>
<comment type="caution">
    <text evidence="3">The sequence shown here is derived from an EMBL/GenBank/DDBJ whole genome shotgun (WGS) entry which is preliminary data.</text>
</comment>
<feature type="transmembrane region" description="Helical" evidence="2">
    <location>
        <begin position="32"/>
        <end position="50"/>
    </location>
</feature>
<evidence type="ECO:0000256" key="2">
    <source>
        <dbReference type="SAM" id="Phobius"/>
    </source>
</evidence>
<feature type="transmembrane region" description="Helical" evidence="2">
    <location>
        <begin position="1889"/>
        <end position="1910"/>
    </location>
</feature>
<evidence type="ECO:0000256" key="1">
    <source>
        <dbReference type="SAM" id="MobiDB-lite"/>
    </source>
</evidence>
<keyword evidence="4" id="KW-1185">Reference proteome</keyword>
<feature type="transmembrane region" description="Helical" evidence="2">
    <location>
        <begin position="1009"/>
        <end position="1033"/>
    </location>
</feature>
<feature type="transmembrane region" description="Helical" evidence="2">
    <location>
        <begin position="921"/>
        <end position="942"/>
    </location>
</feature>
<proteinExistence type="predicted"/>
<feature type="transmembrane region" description="Helical" evidence="2">
    <location>
        <begin position="1629"/>
        <end position="1650"/>
    </location>
</feature>
<reference evidence="3 4" key="1">
    <citation type="submission" date="2019-03" db="EMBL/GenBank/DDBJ databases">
        <title>An improved genome assembly of the fluke Schistosoma japonicum.</title>
        <authorList>
            <person name="Hu W."/>
            <person name="Luo F."/>
            <person name="Yin M."/>
            <person name="Mo X."/>
            <person name="Sun C."/>
            <person name="Wu Q."/>
            <person name="Zhu B."/>
            <person name="Xiang M."/>
            <person name="Wang J."/>
            <person name="Wang Y."/>
            <person name="Zhang T."/>
            <person name="Xu B."/>
            <person name="Zheng H."/>
            <person name="Feng Z."/>
        </authorList>
    </citation>
    <scope>NUCLEOTIDE SEQUENCE [LARGE SCALE GENOMIC DNA]</scope>
    <source>
        <strain evidence="3">HuSjv2</strain>
        <tissue evidence="3">Worms</tissue>
    </source>
</reference>
<keyword evidence="2" id="KW-0812">Transmembrane</keyword>
<protein>
    <submittedName>
        <fullName evidence="3">Uncharacterized protein</fullName>
    </submittedName>
</protein>
<evidence type="ECO:0000313" key="4">
    <source>
        <dbReference type="Proteomes" id="UP000311919"/>
    </source>
</evidence>